<dbReference type="GO" id="GO:0046496">
    <property type="term" value="P:nicotinamide nucleotide metabolic process"/>
    <property type="evidence" value="ECO:0007669"/>
    <property type="project" value="UniProtKB-UniRule"/>
</dbReference>
<dbReference type="Pfam" id="PF01256">
    <property type="entry name" value="Carb_kinase"/>
    <property type="match status" value="1"/>
</dbReference>
<evidence type="ECO:0000256" key="10">
    <source>
        <dbReference type="ARBA" id="ARBA00023027"/>
    </source>
</evidence>
<comment type="function">
    <text evidence="17">Catalyzes the dehydration of the S-form of NAD(P)HX at the expense of ADP, which is converted to AMP. Together with NAD(P)HX epimerase, which catalyzes the epimerization of the S- and R-forms, the enzyme allows the repair of both epimers of NAD(P)HX, a damaged form of NAD(P)H that is a result of enzymatic or heat-dependent hydration.</text>
</comment>
<comment type="function">
    <text evidence="14 19">Bifunctional enzyme that catalyzes the epimerization of the S- and R-forms of NAD(P)HX and the dehydration of the S-form of NAD(P)HX at the expense of ADP, which is converted to AMP. This allows the repair of both epimers of NAD(P)HX, a damaged form of NAD(P)H that is a result of enzymatic or heat-dependent hydration.</text>
</comment>
<evidence type="ECO:0000256" key="19">
    <source>
        <dbReference type="PIRNR" id="PIRNR017184"/>
    </source>
</evidence>
<dbReference type="GO" id="GO:0110051">
    <property type="term" value="P:metabolite repair"/>
    <property type="evidence" value="ECO:0007669"/>
    <property type="project" value="TreeGrafter"/>
</dbReference>
<comment type="similarity">
    <text evidence="3 19">In the N-terminal section; belongs to the NnrE/AIBP family.</text>
</comment>
<dbReference type="GO" id="GO:0005524">
    <property type="term" value="F:ATP binding"/>
    <property type="evidence" value="ECO:0007669"/>
    <property type="project" value="UniProtKB-UniRule"/>
</dbReference>
<evidence type="ECO:0000256" key="11">
    <source>
        <dbReference type="ARBA" id="ARBA00023235"/>
    </source>
</evidence>
<dbReference type="GO" id="GO:0052855">
    <property type="term" value="F:ADP-dependent NAD(P)H-hydrate dehydratase activity"/>
    <property type="evidence" value="ECO:0007669"/>
    <property type="project" value="UniProtKB-UniRule"/>
</dbReference>
<protein>
    <recommendedName>
        <fullName evidence="19">Bifunctional NAD(P)H-hydrate repair enzyme</fullName>
    </recommendedName>
    <alternativeName>
        <fullName evidence="19">Nicotinamide nucleotide repair protein</fullName>
    </alternativeName>
    <domain>
        <recommendedName>
            <fullName evidence="19">ADP-dependent (S)-NAD(P)H-hydrate dehydratase</fullName>
            <ecNumber evidence="19">4.2.1.136</ecNumber>
        </recommendedName>
        <alternativeName>
            <fullName evidence="19">ADP-dependent NAD(P)HX dehydratase</fullName>
        </alternativeName>
    </domain>
    <domain>
        <recommendedName>
            <fullName evidence="19">NAD(P)H-hydrate epimerase</fullName>
            <ecNumber evidence="19">5.1.99.6</ecNumber>
        </recommendedName>
    </domain>
</protein>
<dbReference type="EC" id="5.1.99.6" evidence="19"/>
<dbReference type="PROSITE" id="PS51385">
    <property type="entry name" value="YJEF_N"/>
    <property type="match status" value="1"/>
</dbReference>
<keyword evidence="13" id="KW-0511">Multifunctional enzyme</keyword>
<comment type="cofactor">
    <cofactor evidence="18 19">
        <name>K(+)</name>
        <dbReference type="ChEBI" id="CHEBI:29103"/>
    </cofactor>
    <text evidence="18 19">Binds 1 potassium ion per subunit.</text>
</comment>
<dbReference type="CDD" id="cd01171">
    <property type="entry name" value="YXKO-related"/>
    <property type="match status" value="1"/>
</dbReference>
<feature type="domain" description="YjeF N-terminal" evidence="21">
    <location>
        <begin position="14"/>
        <end position="219"/>
    </location>
</feature>
<dbReference type="GO" id="GO:0052856">
    <property type="term" value="F:NAD(P)HX epimerase activity"/>
    <property type="evidence" value="ECO:0007669"/>
    <property type="project" value="UniProtKB-UniRule"/>
</dbReference>
<evidence type="ECO:0000256" key="1">
    <source>
        <dbReference type="ARBA" id="ARBA00000013"/>
    </source>
</evidence>
<gene>
    <name evidence="18" type="primary">nnrE</name>
    <name evidence="17" type="synonym">nnrD</name>
    <name evidence="22" type="ORF">NEJAP_3058</name>
</gene>
<evidence type="ECO:0000256" key="13">
    <source>
        <dbReference type="ARBA" id="ARBA00023268"/>
    </source>
</evidence>
<evidence type="ECO:0000256" key="14">
    <source>
        <dbReference type="ARBA" id="ARBA00025153"/>
    </source>
</evidence>
<dbReference type="EMBL" id="AP014546">
    <property type="protein sequence ID" value="BBB30997.1"/>
    <property type="molecule type" value="Genomic_DNA"/>
</dbReference>
<comment type="subunit">
    <text evidence="17">Homotetramer.</text>
</comment>
<dbReference type="InterPro" id="IPR030677">
    <property type="entry name" value="Nnr"/>
</dbReference>
<comment type="catalytic activity">
    <reaction evidence="1 18 19">
        <text>(6R)-NADHX = (6S)-NADHX</text>
        <dbReference type="Rhea" id="RHEA:32215"/>
        <dbReference type="ChEBI" id="CHEBI:64074"/>
        <dbReference type="ChEBI" id="CHEBI:64075"/>
        <dbReference type="EC" id="5.1.99.6"/>
    </reaction>
</comment>
<evidence type="ECO:0000256" key="17">
    <source>
        <dbReference type="HAMAP-Rule" id="MF_01965"/>
    </source>
</evidence>
<keyword evidence="11 18" id="KW-0413">Isomerase</keyword>
<keyword evidence="23" id="KW-1185">Reference proteome</keyword>
<feature type="binding site" evidence="17">
    <location>
        <position position="375"/>
    </location>
    <ligand>
        <name>(6S)-NADPHX</name>
        <dbReference type="ChEBI" id="CHEBI:64076"/>
    </ligand>
</feature>
<dbReference type="InterPro" id="IPR004443">
    <property type="entry name" value="YjeF_N_dom"/>
</dbReference>
<feature type="binding site" evidence="17">
    <location>
        <begin position="412"/>
        <end position="416"/>
    </location>
    <ligand>
        <name>AMP</name>
        <dbReference type="ChEBI" id="CHEBI:456215"/>
    </ligand>
</feature>
<dbReference type="InterPro" id="IPR017953">
    <property type="entry name" value="Carbohydrate_kinase_pred_CS"/>
</dbReference>
<evidence type="ECO:0000256" key="3">
    <source>
        <dbReference type="ARBA" id="ARBA00006001"/>
    </source>
</evidence>
<dbReference type="PROSITE" id="PS51383">
    <property type="entry name" value="YJEF_C_3"/>
    <property type="match status" value="1"/>
</dbReference>
<dbReference type="EC" id="4.2.1.136" evidence="19"/>
<feature type="binding site" evidence="18">
    <location>
        <position position="129"/>
    </location>
    <ligand>
        <name>K(+)</name>
        <dbReference type="ChEBI" id="CHEBI:29103"/>
    </ligand>
</feature>
<accession>A0A7R6PIU1</accession>
<dbReference type="KEGG" id="njp:NEJAP_3058"/>
<evidence type="ECO:0000256" key="15">
    <source>
        <dbReference type="ARBA" id="ARBA00048238"/>
    </source>
</evidence>
<proteinExistence type="inferred from homology"/>
<feature type="binding site" evidence="18">
    <location>
        <position position="63"/>
    </location>
    <ligand>
        <name>K(+)</name>
        <dbReference type="ChEBI" id="CHEBI:29103"/>
    </ligand>
</feature>
<comment type="function">
    <text evidence="18">Catalyzes the epimerization of the S- and R-forms of NAD(P)HX, a damaged form of NAD(P)H that is a result of enzymatic or heat-dependent hydration. This is a prerequisite for the S-specific NAD(P)H-hydrate dehydratase to allow the repair of both epimers of NAD(P)HX.</text>
</comment>
<dbReference type="InterPro" id="IPR029056">
    <property type="entry name" value="Ribokinase-like"/>
</dbReference>
<organism evidence="22 23">
    <name type="scientific">Neptunomonas japonica JAMM 1380</name>
    <dbReference type="NCBI Taxonomy" id="1441457"/>
    <lineage>
        <taxon>Bacteria</taxon>
        <taxon>Pseudomonadati</taxon>
        <taxon>Pseudomonadota</taxon>
        <taxon>Gammaproteobacteria</taxon>
        <taxon>Oceanospirillales</taxon>
        <taxon>Oceanospirillaceae</taxon>
        <taxon>Neptunomonas</taxon>
    </lineage>
</organism>
<evidence type="ECO:0000256" key="12">
    <source>
        <dbReference type="ARBA" id="ARBA00023239"/>
    </source>
</evidence>
<sequence>MKELPGTLYTAEQTRLLDKTAIEEAGIPGFTLMKRAGRAVFLEIQKRWPDMKSLTVLCGGGNNGGDGFIVAALARQKGFSVQALYVGNDDFASELRGEAREAWLWASSEGVKFDAVQVDQAFVGEVIVDALLGTGLTGNVRGKFQLAINKLNRGMCPVISVDIPSGLCADTGRVLGCAVKADVTVTFIGLKLGLFMHQAVEHVGELLFDGLHIPESVYEQVSVSAFRLGSDDVAECLPVRSRAAHKGAFGHVLVIGGDQGMGGAAIMAAEAALYSGAGKVTLATRTEHITAALCRCPEVMVRAVESGLELLPLLEQADVIVFGPGLGQQAWADQMLQAVWKSNLPAVIDADGLNSLLKKGKFNQLSRKNWILTPHPGEAARLLRNEIDVLQKDRIASVMELQRTAGGTVVLKGAGSLITDGDVVHLCSAGNPGMASGGMGDVLSGIIGGLLAQKLSPVDAARIGVYAHSAAADLCVRQSGERGLKATDLFPYVRLILNRKV</sequence>
<dbReference type="Gene3D" id="3.40.50.10260">
    <property type="entry name" value="YjeF N-terminal domain"/>
    <property type="match status" value="1"/>
</dbReference>
<dbReference type="HAMAP" id="MF_01965">
    <property type="entry name" value="NADHX_dehydratase"/>
    <property type="match status" value="1"/>
</dbReference>
<comment type="catalytic activity">
    <reaction evidence="2 18 19">
        <text>(6R)-NADPHX = (6S)-NADPHX</text>
        <dbReference type="Rhea" id="RHEA:32227"/>
        <dbReference type="ChEBI" id="CHEBI:64076"/>
        <dbReference type="ChEBI" id="CHEBI:64077"/>
        <dbReference type="EC" id="5.1.99.6"/>
    </reaction>
</comment>
<feature type="domain" description="YjeF C-terminal" evidence="20">
    <location>
        <begin position="229"/>
        <end position="500"/>
    </location>
</feature>
<keyword evidence="5 18" id="KW-0479">Metal-binding</keyword>
<comment type="catalytic activity">
    <reaction evidence="15 17 19">
        <text>(6S)-NADHX + ADP = AMP + phosphate + NADH + H(+)</text>
        <dbReference type="Rhea" id="RHEA:32223"/>
        <dbReference type="ChEBI" id="CHEBI:15378"/>
        <dbReference type="ChEBI" id="CHEBI:43474"/>
        <dbReference type="ChEBI" id="CHEBI:57945"/>
        <dbReference type="ChEBI" id="CHEBI:64074"/>
        <dbReference type="ChEBI" id="CHEBI:456215"/>
        <dbReference type="ChEBI" id="CHEBI:456216"/>
        <dbReference type="EC" id="4.2.1.136"/>
    </reaction>
</comment>
<dbReference type="Proteomes" id="UP000595332">
    <property type="component" value="Chromosome"/>
</dbReference>
<dbReference type="GO" id="GO:0046872">
    <property type="term" value="F:metal ion binding"/>
    <property type="evidence" value="ECO:0007669"/>
    <property type="project" value="UniProtKB-UniRule"/>
</dbReference>
<reference evidence="22 23" key="1">
    <citation type="journal article" date="2008" name="Int. J. Syst. Evol. Microbiol.">
        <title>Neptunomonas japonica sp. nov., an Osedax japonicus symbiont-like bacterium isolated from sediment adjacent to sperm whale carcasses off Kagoshima, Japan.</title>
        <authorList>
            <person name="Miyazaki M."/>
            <person name="Nogi Y."/>
            <person name="Fujiwara Y."/>
            <person name="Kawato M."/>
            <person name="Kubokawa K."/>
            <person name="Horikoshi K."/>
        </authorList>
    </citation>
    <scope>NUCLEOTIDE SEQUENCE [LARGE SCALE GENOMIC DNA]</scope>
    <source>
        <strain evidence="22 23">JAMM 1380</strain>
    </source>
</reference>
<evidence type="ECO:0000256" key="18">
    <source>
        <dbReference type="HAMAP-Rule" id="MF_01966"/>
    </source>
</evidence>
<evidence type="ECO:0000256" key="7">
    <source>
        <dbReference type="ARBA" id="ARBA00022840"/>
    </source>
</evidence>
<evidence type="ECO:0000313" key="23">
    <source>
        <dbReference type="Proteomes" id="UP000595332"/>
    </source>
</evidence>
<feature type="binding site" evidence="18">
    <location>
        <begin position="133"/>
        <end position="139"/>
    </location>
    <ligand>
        <name>(6S)-NADPHX</name>
        <dbReference type="ChEBI" id="CHEBI:64076"/>
    </ligand>
</feature>
<dbReference type="AlphaFoldDB" id="A0A7R6PIU1"/>
<evidence type="ECO:0000256" key="5">
    <source>
        <dbReference type="ARBA" id="ARBA00022723"/>
    </source>
</evidence>
<dbReference type="SUPFAM" id="SSF64153">
    <property type="entry name" value="YjeF N-terminal domain-like"/>
    <property type="match status" value="1"/>
</dbReference>
<dbReference type="InterPro" id="IPR000631">
    <property type="entry name" value="CARKD"/>
</dbReference>
<feature type="binding site" evidence="18">
    <location>
        <position position="165"/>
    </location>
    <ligand>
        <name>K(+)</name>
        <dbReference type="ChEBI" id="CHEBI:29103"/>
    </ligand>
</feature>
<comment type="caution">
    <text evidence="18">Lacks conserved residue(s) required for the propagation of feature annotation.</text>
</comment>
<comment type="catalytic activity">
    <reaction evidence="16 17 19">
        <text>(6S)-NADPHX + ADP = AMP + phosphate + NADPH + H(+)</text>
        <dbReference type="Rhea" id="RHEA:32235"/>
        <dbReference type="ChEBI" id="CHEBI:15378"/>
        <dbReference type="ChEBI" id="CHEBI:43474"/>
        <dbReference type="ChEBI" id="CHEBI:57783"/>
        <dbReference type="ChEBI" id="CHEBI:64076"/>
        <dbReference type="ChEBI" id="CHEBI:456215"/>
        <dbReference type="ChEBI" id="CHEBI:456216"/>
        <dbReference type="EC" id="4.2.1.136"/>
    </reaction>
</comment>
<keyword evidence="10 17" id="KW-0520">NAD</keyword>
<feature type="binding site" evidence="17">
    <location>
        <position position="441"/>
    </location>
    <ligand>
        <name>(6S)-NADPHX</name>
        <dbReference type="ChEBI" id="CHEBI:64076"/>
    </ligand>
</feature>
<feature type="binding site" evidence="17">
    <location>
        <position position="264"/>
    </location>
    <ligand>
        <name>(6S)-NADPHX</name>
        <dbReference type="ChEBI" id="CHEBI:64076"/>
    </ligand>
</feature>
<evidence type="ECO:0000256" key="16">
    <source>
        <dbReference type="ARBA" id="ARBA00049209"/>
    </source>
</evidence>
<evidence type="ECO:0000313" key="22">
    <source>
        <dbReference type="EMBL" id="BBB30997.1"/>
    </source>
</evidence>
<keyword evidence="12 17" id="KW-0456">Lyase</keyword>
<dbReference type="PIRSF" id="PIRSF017184">
    <property type="entry name" value="Nnr"/>
    <property type="match status" value="1"/>
</dbReference>
<dbReference type="InterPro" id="IPR036652">
    <property type="entry name" value="YjeF_N_dom_sf"/>
</dbReference>
<dbReference type="NCBIfam" id="TIGR00196">
    <property type="entry name" value="yjeF_cterm"/>
    <property type="match status" value="1"/>
</dbReference>
<dbReference type="RefSeq" id="WP_201348133.1">
    <property type="nucleotide sequence ID" value="NZ_AP014546.1"/>
</dbReference>
<dbReference type="Pfam" id="PF03853">
    <property type="entry name" value="YjeF_N"/>
    <property type="match status" value="1"/>
</dbReference>
<keyword evidence="6 17" id="KW-0547">Nucleotide-binding</keyword>
<dbReference type="PANTHER" id="PTHR12592:SF0">
    <property type="entry name" value="ATP-DEPENDENT (S)-NAD(P)H-HYDRATE DEHYDRATASE"/>
    <property type="match status" value="1"/>
</dbReference>
<dbReference type="PANTHER" id="PTHR12592">
    <property type="entry name" value="ATP-DEPENDENT (S)-NAD(P)H-HYDRATE DEHYDRATASE FAMILY MEMBER"/>
    <property type="match status" value="1"/>
</dbReference>
<keyword evidence="7 17" id="KW-0067">ATP-binding</keyword>
<evidence type="ECO:0000256" key="9">
    <source>
        <dbReference type="ARBA" id="ARBA00022958"/>
    </source>
</evidence>
<dbReference type="NCBIfam" id="TIGR00197">
    <property type="entry name" value="yjeF_nterm"/>
    <property type="match status" value="1"/>
</dbReference>
<feature type="binding site" evidence="18">
    <location>
        <begin position="62"/>
        <end position="66"/>
    </location>
    <ligand>
        <name>(6S)-NADPHX</name>
        <dbReference type="ChEBI" id="CHEBI:64076"/>
    </ligand>
</feature>
<comment type="cofactor">
    <cofactor evidence="17">
        <name>Mg(2+)</name>
        <dbReference type="ChEBI" id="CHEBI:18420"/>
    </cofactor>
</comment>
<evidence type="ECO:0000259" key="21">
    <source>
        <dbReference type="PROSITE" id="PS51385"/>
    </source>
</evidence>
<dbReference type="Gene3D" id="3.40.1190.20">
    <property type="match status" value="1"/>
</dbReference>
<evidence type="ECO:0000259" key="20">
    <source>
        <dbReference type="PROSITE" id="PS51383"/>
    </source>
</evidence>
<dbReference type="SUPFAM" id="SSF53613">
    <property type="entry name" value="Ribokinase-like"/>
    <property type="match status" value="1"/>
</dbReference>
<keyword evidence="8 17" id="KW-0521">NADP</keyword>
<comment type="similarity">
    <text evidence="4 19">In the C-terminal section; belongs to the NnrD/CARKD family.</text>
</comment>
<feature type="binding site" evidence="18">
    <location>
        <position position="162"/>
    </location>
    <ligand>
        <name>(6S)-NADPHX</name>
        <dbReference type="ChEBI" id="CHEBI:64076"/>
    </ligand>
</feature>
<evidence type="ECO:0000256" key="2">
    <source>
        <dbReference type="ARBA" id="ARBA00000909"/>
    </source>
</evidence>
<evidence type="ECO:0000256" key="4">
    <source>
        <dbReference type="ARBA" id="ARBA00009524"/>
    </source>
</evidence>
<dbReference type="HAMAP" id="MF_01966">
    <property type="entry name" value="NADHX_epimerase"/>
    <property type="match status" value="1"/>
</dbReference>
<name>A0A7R6PIU1_9GAMM</name>
<feature type="binding site" evidence="17">
    <location>
        <position position="440"/>
    </location>
    <ligand>
        <name>AMP</name>
        <dbReference type="ChEBI" id="CHEBI:456215"/>
    </ligand>
</feature>
<feature type="binding site" evidence="17">
    <location>
        <position position="325"/>
    </location>
    <ligand>
        <name>(6S)-NADPHX</name>
        <dbReference type="ChEBI" id="CHEBI:64076"/>
    </ligand>
</feature>
<evidence type="ECO:0000256" key="6">
    <source>
        <dbReference type="ARBA" id="ARBA00022741"/>
    </source>
</evidence>
<evidence type="ECO:0000256" key="8">
    <source>
        <dbReference type="ARBA" id="ARBA00022857"/>
    </source>
</evidence>
<dbReference type="PROSITE" id="PS01050">
    <property type="entry name" value="YJEF_C_2"/>
    <property type="match status" value="1"/>
</dbReference>
<keyword evidence="9 18" id="KW-0630">Potassium</keyword>
<comment type="similarity">
    <text evidence="18">Belongs to the NnrE/AIBP family.</text>
</comment>
<comment type="similarity">
    <text evidence="17">Belongs to the NnrD/CARKD family.</text>
</comment>